<dbReference type="Proteomes" id="UP000479710">
    <property type="component" value="Unassembled WGS sequence"/>
</dbReference>
<dbReference type="AlphaFoldDB" id="A0A6G1CTZ8"/>
<proteinExistence type="predicted"/>
<dbReference type="EMBL" id="SPHZ02000008">
    <property type="protein sequence ID" value="KAF0904125.1"/>
    <property type="molecule type" value="Genomic_DNA"/>
</dbReference>
<reference evidence="2 3" key="1">
    <citation type="submission" date="2019-11" db="EMBL/GenBank/DDBJ databases">
        <title>Whole genome sequence of Oryza granulata.</title>
        <authorList>
            <person name="Li W."/>
        </authorList>
    </citation>
    <scope>NUCLEOTIDE SEQUENCE [LARGE SCALE GENOMIC DNA]</scope>
    <source>
        <strain evidence="3">cv. Menghai</strain>
        <tissue evidence="2">Leaf</tissue>
    </source>
</reference>
<keyword evidence="3" id="KW-1185">Reference proteome</keyword>
<feature type="non-terminal residue" evidence="2">
    <location>
        <position position="55"/>
    </location>
</feature>
<comment type="caution">
    <text evidence="2">The sequence shown here is derived from an EMBL/GenBank/DDBJ whole genome shotgun (WGS) entry which is preliminary data.</text>
</comment>
<accession>A0A6G1CTZ8</accession>
<evidence type="ECO:0000313" key="2">
    <source>
        <dbReference type="EMBL" id="KAF0904125.1"/>
    </source>
</evidence>
<evidence type="ECO:0000313" key="3">
    <source>
        <dbReference type="Proteomes" id="UP000479710"/>
    </source>
</evidence>
<name>A0A6G1CTZ8_9ORYZ</name>
<organism evidence="2 3">
    <name type="scientific">Oryza meyeriana var. granulata</name>
    <dbReference type="NCBI Taxonomy" id="110450"/>
    <lineage>
        <taxon>Eukaryota</taxon>
        <taxon>Viridiplantae</taxon>
        <taxon>Streptophyta</taxon>
        <taxon>Embryophyta</taxon>
        <taxon>Tracheophyta</taxon>
        <taxon>Spermatophyta</taxon>
        <taxon>Magnoliopsida</taxon>
        <taxon>Liliopsida</taxon>
        <taxon>Poales</taxon>
        <taxon>Poaceae</taxon>
        <taxon>BOP clade</taxon>
        <taxon>Oryzoideae</taxon>
        <taxon>Oryzeae</taxon>
        <taxon>Oryzinae</taxon>
        <taxon>Oryza</taxon>
        <taxon>Oryza meyeriana</taxon>
    </lineage>
</organism>
<evidence type="ECO:0000256" key="1">
    <source>
        <dbReference type="SAM" id="MobiDB-lite"/>
    </source>
</evidence>
<protein>
    <submittedName>
        <fullName evidence="2">Uncharacterized protein</fullName>
    </submittedName>
</protein>
<feature type="region of interest" description="Disordered" evidence="1">
    <location>
        <begin position="1"/>
        <end position="32"/>
    </location>
</feature>
<gene>
    <name evidence="2" type="ORF">E2562_032398</name>
</gene>
<sequence>MTQQDELDKQSWNWALGGLRPGGSNGVTDEEHNEAVWKARDYDKKPLGDGVLESL</sequence>